<dbReference type="SUPFAM" id="SSF52540">
    <property type="entry name" value="P-loop containing nucleoside triphosphate hydrolases"/>
    <property type="match status" value="2"/>
</dbReference>
<dbReference type="InterPro" id="IPR036388">
    <property type="entry name" value="WH-like_DNA-bd_sf"/>
</dbReference>
<dbReference type="GO" id="GO:0003676">
    <property type="term" value="F:nucleic acid binding"/>
    <property type="evidence" value="ECO:0007669"/>
    <property type="project" value="InterPro"/>
</dbReference>
<dbReference type="PANTHER" id="PTHR47961:SF13">
    <property type="entry name" value="ACTIVATING SIGNAL COINTEGRATOR 1 COMPLEX SUBUNIT 3"/>
    <property type="match status" value="1"/>
</dbReference>
<evidence type="ECO:0000256" key="4">
    <source>
        <dbReference type="ARBA" id="ARBA00022840"/>
    </source>
</evidence>
<dbReference type="InterPro" id="IPR014001">
    <property type="entry name" value="Helicase_ATP-bd"/>
</dbReference>
<dbReference type="InterPro" id="IPR001650">
    <property type="entry name" value="Helicase_C-like"/>
</dbReference>
<dbReference type="InterPro" id="IPR057842">
    <property type="entry name" value="WH_MER3"/>
</dbReference>
<keyword evidence="8" id="KW-1185">Reference proteome</keyword>
<evidence type="ECO:0000256" key="1">
    <source>
        <dbReference type="ARBA" id="ARBA00022741"/>
    </source>
</evidence>
<dbReference type="Pfam" id="PF00271">
    <property type="entry name" value="Helicase_C"/>
    <property type="match status" value="1"/>
</dbReference>
<evidence type="ECO:0008006" key="9">
    <source>
        <dbReference type="Google" id="ProtNLM"/>
    </source>
</evidence>
<dbReference type="FunFam" id="3.40.50.300:FF:000102">
    <property type="entry name" value="RNA helicase, activating signal cointegrator 1"/>
    <property type="match status" value="1"/>
</dbReference>
<feature type="non-terminal residue" evidence="7">
    <location>
        <position position="495"/>
    </location>
</feature>
<feature type="non-terminal residue" evidence="7">
    <location>
        <position position="1"/>
    </location>
</feature>
<dbReference type="Pfam" id="PF00270">
    <property type="entry name" value="DEAD"/>
    <property type="match status" value="1"/>
</dbReference>
<sequence length="495" mass="54898">YKGYEEVLVPAAPRAPPPEEGELVRIADLEEWAQLAFPGYKSLNRIQSRIFKTAFHSNENILVCAPTGAGKTNIAMIAVLREIGSNMRYGVIQRADFKIVYVAPMKALAAEVTANFSKRLEPLGLVVRELTGDMQLSKRELAETQMIVTTPEKWDVITRKGGDVSVSSLVKLLIVDEVHLLNDDRGPVIEALIARTLRQVEASQSMIRIVGLSATLPNYEDVAAFLRVSPNSGLFHFDASYRPVPLEMQFVGVSEKNFLARQNVMNEVCYNKLSESLKAGYQVMVFVHSRKDTGKTARVLADLAAKAGEAALLDTREHEKYGLFAKDVRRSRNREMAELFELGFGIHHAGMLRPDRSLVERLFAEGLLRVLVCTATLAWGVNLPAHTVIIKGTQVYDAQKGGFADVGMLDVQQIFGRAGRPQYEDSGLGIILTTHDKLAHYLGMLTHQSAIESQFAKCLVDNLNAEIVLGTVTNVREGVAWLGYSYMARRLERNP</sequence>
<keyword evidence="4" id="KW-0067">ATP-binding</keyword>
<dbReference type="InterPro" id="IPR050474">
    <property type="entry name" value="Hel308_SKI2-like"/>
</dbReference>
<accession>A0AAD3DDK7</accession>
<evidence type="ECO:0000259" key="5">
    <source>
        <dbReference type="PROSITE" id="PS51192"/>
    </source>
</evidence>
<dbReference type="AlphaFoldDB" id="A0AAD3DDK7"/>
<dbReference type="Gene3D" id="1.10.10.10">
    <property type="entry name" value="Winged helix-like DNA-binding domain superfamily/Winged helix DNA-binding domain"/>
    <property type="match status" value="1"/>
</dbReference>
<protein>
    <recommendedName>
        <fullName evidence="9">RNA helicase</fullName>
    </recommendedName>
</protein>
<dbReference type="GO" id="GO:0016787">
    <property type="term" value="F:hydrolase activity"/>
    <property type="evidence" value="ECO:0007669"/>
    <property type="project" value="UniProtKB-KW"/>
</dbReference>
<dbReference type="Gene3D" id="3.40.50.300">
    <property type="entry name" value="P-loop containing nucleotide triphosphate hydrolases"/>
    <property type="match status" value="2"/>
</dbReference>
<feature type="domain" description="Helicase C-terminal" evidence="6">
    <location>
        <begin position="272"/>
        <end position="467"/>
    </location>
</feature>
<organism evidence="7 8">
    <name type="scientific">Astrephomene gubernaculifera</name>
    <dbReference type="NCBI Taxonomy" id="47775"/>
    <lineage>
        <taxon>Eukaryota</taxon>
        <taxon>Viridiplantae</taxon>
        <taxon>Chlorophyta</taxon>
        <taxon>core chlorophytes</taxon>
        <taxon>Chlorophyceae</taxon>
        <taxon>CS clade</taxon>
        <taxon>Chlamydomonadales</taxon>
        <taxon>Astrephomenaceae</taxon>
        <taxon>Astrephomene</taxon>
    </lineage>
</organism>
<reference evidence="7 8" key="1">
    <citation type="journal article" date="2021" name="Sci. Rep.">
        <title>Genome sequencing of the multicellular alga Astrephomene provides insights into convergent evolution of germ-soma differentiation.</title>
        <authorList>
            <person name="Yamashita S."/>
            <person name="Yamamoto K."/>
            <person name="Matsuzaki R."/>
            <person name="Suzuki S."/>
            <person name="Yamaguchi H."/>
            <person name="Hirooka S."/>
            <person name="Minakuchi Y."/>
            <person name="Miyagishima S."/>
            <person name="Kawachi M."/>
            <person name="Toyoda A."/>
            <person name="Nozaki H."/>
        </authorList>
    </citation>
    <scope>NUCLEOTIDE SEQUENCE [LARGE SCALE GENOMIC DNA]</scope>
    <source>
        <strain evidence="7 8">NIES-4017</strain>
    </source>
</reference>
<dbReference type="Pfam" id="PF23445">
    <property type="entry name" value="WHD_SNRNP200"/>
    <property type="match status" value="1"/>
</dbReference>
<name>A0AAD3DDK7_9CHLO</name>
<dbReference type="PANTHER" id="PTHR47961">
    <property type="entry name" value="DNA POLYMERASE THETA, PUTATIVE (AFU_ORTHOLOGUE AFUA_1G05260)-RELATED"/>
    <property type="match status" value="1"/>
</dbReference>
<gene>
    <name evidence="7" type="ORF">Agub_g281</name>
</gene>
<comment type="caution">
    <text evidence="7">The sequence shown here is derived from an EMBL/GenBank/DDBJ whole genome shotgun (WGS) entry which is preliminary data.</text>
</comment>
<dbReference type="CDD" id="cd18795">
    <property type="entry name" value="SF2_C_Ski2"/>
    <property type="match status" value="1"/>
</dbReference>
<keyword evidence="1" id="KW-0547">Nucleotide-binding</keyword>
<dbReference type="PROSITE" id="PS51194">
    <property type="entry name" value="HELICASE_CTER"/>
    <property type="match status" value="1"/>
</dbReference>
<dbReference type="InterPro" id="IPR027417">
    <property type="entry name" value="P-loop_NTPase"/>
</dbReference>
<proteinExistence type="predicted"/>
<dbReference type="SMART" id="SM00487">
    <property type="entry name" value="DEXDc"/>
    <property type="match status" value="1"/>
</dbReference>
<evidence type="ECO:0000313" key="8">
    <source>
        <dbReference type="Proteomes" id="UP001054857"/>
    </source>
</evidence>
<keyword evidence="3" id="KW-0347">Helicase</keyword>
<evidence type="ECO:0000256" key="3">
    <source>
        <dbReference type="ARBA" id="ARBA00022806"/>
    </source>
</evidence>
<dbReference type="PROSITE" id="PS51192">
    <property type="entry name" value="HELICASE_ATP_BIND_1"/>
    <property type="match status" value="1"/>
</dbReference>
<dbReference type="Proteomes" id="UP001054857">
    <property type="component" value="Unassembled WGS sequence"/>
</dbReference>
<dbReference type="GO" id="GO:0004386">
    <property type="term" value="F:helicase activity"/>
    <property type="evidence" value="ECO:0007669"/>
    <property type="project" value="UniProtKB-KW"/>
</dbReference>
<dbReference type="FunFam" id="1.10.10.10:FF:000024">
    <property type="entry name" value="U5 small nuclear ribonucleoprotein helicase"/>
    <property type="match status" value="1"/>
</dbReference>
<evidence type="ECO:0000259" key="6">
    <source>
        <dbReference type="PROSITE" id="PS51194"/>
    </source>
</evidence>
<evidence type="ECO:0000313" key="7">
    <source>
        <dbReference type="EMBL" id="GFR39795.1"/>
    </source>
</evidence>
<feature type="domain" description="Helicase ATP-binding" evidence="5">
    <location>
        <begin position="52"/>
        <end position="234"/>
    </location>
</feature>
<dbReference type="SMART" id="SM00490">
    <property type="entry name" value="HELICc"/>
    <property type="match status" value="1"/>
</dbReference>
<evidence type="ECO:0000256" key="2">
    <source>
        <dbReference type="ARBA" id="ARBA00022801"/>
    </source>
</evidence>
<dbReference type="InterPro" id="IPR011545">
    <property type="entry name" value="DEAD/DEAH_box_helicase_dom"/>
</dbReference>
<keyword evidence="2" id="KW-0378">Hydrolase</keyword>
<dbReference type="EMBL" id="BMAR01000001">
    <property type="protein sequence ID" value="GFR39795.1"/>
    <property type="molecule type" value="Genomic_DNA"/>
</dbReference>
<dbReference type="GO" id="GO:0005524">
    <property type="term" value="F:ATP binding"/>
    <property type="evidence" value="ECO:0007669"/>
    <property type="project" value="UniProtKB-KW"/>
</dbReference>